<accession>A0A4Q7Y7B5</accession>
<gene>
    <name evidence="5" type="ORF">BKA19_1793</name>
</gene>
<evidence type="ECO:0000259" key="4">
    <source>
        <dbReference type="Pfam" id="PF00294"/>
    </source>
</evidence>
<dbReference type="PANTHER" id="PTHR43320">
    <property type="entry name" value="SUGAR KINASE"/>
    <property type="match status" value="1"/>
</dbReference>
<dbReference type="RefSeq" id="WP_207225723.1">
    <property type="nucleotide sequence ID" value="NZ_POQT01000020.1"/>
</dbReference>
<evidence type="ECO:0000256" key="1">
    <source>
        <dbReference type="ARBA" id="ARBA00010688"/>
    </source>
</evidence>
<keyword evidence="6" id="KW-1185">Reference proteome</keyword>
<dbReference type="PANTHER" id="PTHR43320:SF2">
    <property type="entry name" value="2-DEHYDRO-3-DEOXYGLUCONOKINASE_2-DEHYDRO-3-DEOXYGALACTONOKINASE"/>
    <property type="match status" value="1"/>
</dbReference>
<name>A0A4Q7Y7B5_9ACTN</name>
<dbReference type="InterPro" id="IPR029056">
    <property type="entry name" value="Ribokinase-like"/>
</dbReference>
<dbReference type="CDD" id="cd01166">
    <property type="entry name" value="KdgK"/>
    <property type="match status" value="1"/>
</dbReference>
<comment type="similarity">
    <text evidence="1">Belongs to the carbohydrate kinase PfkB family.</text>
</comment>
<dbReference type="Gene3D" id="3.40.1190.20">
    <property type="match status" value="1"/>
</dbReference>
<keyword evidence="3 5" id="KW-0418">Kinase</keyword>
<comment type="caution">
    <text evidence="5">The sequence shown here is derived from an EMBL/GenBank/DDBJ whole genome shotgun (WGS) entry which is preliminary data.</text>
</comment>
<dbReference type="EMBL" id="SHKV01000001">
    <property type="protein sequence ID" value="RZU32103.1"/>
    <property type="molecule type" value="Genomic_DNA"/>
</dbReference>
<evidence type="ECO:0000256" key="3">
    <source>
        <dbReference type="ARBA" id="ARBA00022777"/>
    </source>
</evidence>
<dbReference type="SUPFAM" id="SSF53613">
    <property type="entry name" value="Ribokinase-like"/>
    <property type="match status" value="1"/>
</dbReference>
<reference evidence="5 6" key="1">
    <citation type="submission" date="2019-02" db="EMBL/GenBank/DDBJ databases">
        <title>Sequencing the genomes of 1000 actinobacteria strains.</title>
        <authorList>
            <person name="Klenk H.-P."/>
        </authorList>
    </citation>
    <scope>NUCLEOTIDE SEQUENCE [LARGE SCALE GENOMIC DNA]</scope>
    <source>
        <strain evidence="5 6">DSM 44509</strain>
    </source>
</reference>
<evidence type="ECO:0000256" key="2">
    <source>
        <dbReference type="ARBA" id="ARBA00022679"/>
    </source>
</evidence>
<evidence type="ECO:0000313" key="5">
    <source>
        <dbReference type="EMBL" id="RZU32103.1"/>
    </source>
</evidence>
<dbReference type="Pfam" id="PF00294">
    <property type="entry name" value="PfkB"/>
    <property type="match status" value="1"/>
</dbReference>
<dbReference type="InterPro" id="IPR052700">
    <property type="entry name" value="Carb_kinase_PfkB-like"/>
</dbReference>
<sequence>MSALPPRSFEADVPAVVTLGESMAMVTPTLRQPLRTAENFSVRTGGAESTVALYLTGLGHRTAWVSAVGSDPLGSRLLDEVSRHGVDVRWVDVDPAAPTGVYFKDPGTEATTVHYYRAGSAASRMDPAVLDRVDLRGVRILHLTGITTALSEGCARLTDAAIAAARDAGALVSFDVNHRAGLWSHAEAAPELARLSAAADLVFVGRDEAEGLWGEGDAVRLHGRLGLGGTVVVKDGAVGATEFDGTTATFEPAIPVQVVEPVGAGDAFAAGYLSAMLGGQDVGGRLSCGHRTAARALGSTHDFVPA</sequence>
<dbReference type="GO" id="GO:0016301">
    <property type="term" value="F:kinase activity"/>
    <property type="evidence" value="ECO:0007669"/>
    <property type="project" value="UniProtKB-KW"/>
</dbReference>
<proteinExistence type="inferred from homology"/>
<keyword evidence="2" id="KW-0808">Transferase</keyword>
<dbReference type="Proteomes" id="UP000292507">
    <property type="component" value="Unassembled WGS sequence"/>
</dbReference>
<protein>
    <submittedName>
        <fullName evidence="5">2-dehydro-3-deoxygluconokinase</fullName>
    </submittedName>
</protein>
<dbReference type="AlphaFoldDB" id="A0A4Q7Y7B5"/>
<organism evidence="5 6">
    <name type="scientific">Blastococcus saxobsidens</name>
    <dbReference type="NCBI Taxonomy" id="138336"/>
    <lineage>
        <taxon>Bacteria</taxon>
        <taxon>Bacillati</taxon>
        <taxon>Actinomycetota</taxon>
        <taxon>Actinomycetes</taxon>
        <taxon>Geodermatophilales</taxon>
        <taxon>Geodermatophilaceae</taxon>
        <taxon>Blastococcus</taxon>
    </lineage>
</organism>
<evidence type="ECO:0000313" key="6">
    <source>
        <dbReference type="Proteomes" id="UP000292507"/>
    </source>
</evidence>
<dbReference type="InterPro" id="IPR011611">
    <property type="entry name" value="PfkB_dom"/>
</dbReference>
<feature type="domain" description="Carbohydrate kinase PfkB" evidence="4">
    <location>
        <begin position="16"/>
        <end position="298"/>
    </location>
</feature>